<evidence type="ECO:0000256" key="6">
    <source>
        <dbReference type="ARBA" id="ARBA00022807"/>
    </source>
</evidence>
<dbReference type="GO" id="GO:0006511">
    <property type="term" value="P:ubiquitin-dependent protein catabolic process"/>
    <property type="evidence" value="ECO:0007669"/>
    <property type="project" value="UniProtKB-UniRule"/>
</dbReference>
<dbReference type="SUPFAM" id="SSF54001">
    <property type="entry name" value="Cysteine proteinases"/>
    <property type="match status" value="1"/>
</dbReference>
<dbReference type="PANTHER" id="PTHR10589:SF17">
    <property type="entry name" value="UBIQUITIN CARBOXYL-TERMINAL HYDROLASE"/>
    <property type="match status" value="1"/>
</dbReference>
<dbReference type="Gene3D" id="3.40.532.10">
    <property type="entry name" value="Peptidase C12, ubiquitin carboxyl-terminal hydrolase"/>
    <property type="match status" value="1"/>
</dbReference>
<evidence type="ECO:0000259" key="9">
    <source>
        <dbReference type="PROSITE" id="PS52048"/>
    </source>
</evidence>
<feature type="site" description="Important for enzyme activity" evidence="7">
    <location>
        <position position="198"/>
    </location>
</feature>
<proteinExistence type="inferred from homology"/>
<keyword evidence="3 7" id="KW-0645">Protease</keyword>
<keyword evidence="4 7" id="KW-0833">Ubl conjugation pathway</keyword>
<dbReference type="EC" id="3.4.19.12" evidence="8"/>
<dbReference type="AlphaFoldDB" id="A0A9W8Z0B2"/>
<dbReference type="InterPro" id="IPR001578">
    <property type="entry name" value="Peptidase_C12_UCH"/>
</dbReference>
<dbReference type="OrthoDB" id="427186at2759"/>
<evidence type="ECO:0000256" key="8">
    <source>
        <dbReference type="RuleBase" id="RU361215"/>
    </source>
</evidence>
<reference evidence="10" key="1">
    <citation type="submission" date="2022-10" db="EMBL/GenBank/DDBJ databases">
        <title>Tapping the CABI collections for fungal endophytes: first genome assemblies for Collariella, Neodidymelliopsis, Ascochyta clinopodiicola, Didymella pomorum, Didymosphaeria variabile, Neocosmospora piperis and Neocucurbitaria cava.</title>
        <authorList>
            <person name="Hill R."/>
        </authorList>
    </citation>
    <scope>NUCLEOTIDE SEQUENCE</scope>
    <source>
        <strain evidence="10">IMI 355091</strain>
    </source>
</reference>
<feature type="active site" description="Proton donor" evidence="7">
    <location>
        <position position="182"/>
    </location>
</feature>
<evidence type="ECO:0000256" key="5">
    <source>
        <dbReference type="ARBA" id="ARBA00022801"/>
    </source>
</evidence>
<dbReference type="InterPro" id="IPR038765">
    <property type="entry name" value="Papain-like_cys_pep_sf"/>
</dbReference>
<gene>
    <name evidence="10" type="primary">YUH1</name>
    <name evidence="10" type="ORF">N0V91_010937</name>
</gene>
<accession>A0A9W8Z0B2</accession>
<dbReference type="EMBL" id="JAPEVA010000164">
    <property type="protein sequence ID" value="KAJ4395293.1"/>
    <property type="molecule type" value="Genomic_DNA"/>
</dbReference>
<keyword evidence="6 7" id="KW-0788">Thiol protease</keyword>
<comment type="similarity">
    <text evidence="2 7 8">Belongs to the peptidase C12 family.</text>
</comment>
<keyword evidence="11" id="KW-1185">Reference proteome</keyword>
<feature type="domain" description="UCH catalytic" evidence="9">
    <location>
        <begin position="16"/>
        <end position="250"/>
    </location>
</feature>
<feature type="active site" description="Nucleophile" evidence="7">
    <location>
        <position position="108"/>
    </location>
</feature>
<dbReference type="Proteomes" id="UP001140510">
    <property type="component" value="Unassembled WGS sequence"/>
</dbReference>
<evidence type="ECO:0000256" key="7">
    <source>
        <dbReference type="PROSITE-ProRule" id="PRU01393"/>
    </source>
</evidence>
<feature type="site" description="Transition state stabilizer" evidence="7">
    <location>
        <position position="102"/>
    </location>
</feature>
<evidence type="ECO:0000256" key="3">
    <source>
        <dbReference type="ARBA" id="ARBA00022670"/>
    </source>
</evidence>
<evidence type="ECO:0000256" key="2">
    <source>
        <dbReference type="ARBA" id="ARBA00009326"/>
    </source>
</evidence>
<dbReference type="FunFam" id="3.40.532.10:FF:000008">
    <property type="entry name" value="Ubiquitin carboxyl-terminal hydrolase"/>
    <property type="match status" value="1"/>
</dbReference>
<keyword evidence="5 7" id="KW-0378">Hydrolase</keyword>
<dbReference type="GO" id="GO:0005737">
    <property type="term" value="C:cytoplasm"/>
    <property type="evidence" value="ECO:0007669"/>
    <property type="project" value="TreeGrafter"/>
</dbReference>
<dbReference type="Pfam" id="PF01088">
    <property type="entry name" value="Peptidase_C12"/>
    <property type="match status" value="1"/>
</dbReference>
<organism evidence="10 11">
    <name type="scientific">Didymella pomorum</name>
    <dbReference type="NCBI Taxonomy" id="749634"/>
    <lineage>
        <taxon>Eukaryota</taxon>
        <taxon>Fungi</taxon>
        <taxon>Dikarya</taxon>
        <taxon>Ascomycota</taxon>
        <taxon>Pezizomycotina</taxon>
        <taxon>Dothideomycetes</taxon>
        <taxon>Pleosporomycetidae</taxon>
        <taxon>Pleosporales</taxon>
        <taxon>Pleosporineae</taxon>
        <taxon>Didymellaceae</taxon>
        <taxon>Didymella</taxon>
    </lineage>
</organism>
<dbReference type="GO" id="GO:0004843">
    <property type="term" value="F:cysteine-type deubiquitinase activity"/>
    <property type="evidence" value="ECO:0007669"/>
    <property type="project" value="UniProtKB-UniRule"/>
</dbReference>
<evidence type="ECO:0000256" key="4">
    <source>
        <dbReference type="ARBA" id="ARBA00022786"/>
    </source>
</evidence>
<comment type="caution">
    <text evidence="10">The sequence shown here is derived from an EMBL/GenBank/DDBJ whole genome shotgun (WGS) entry which is preliminary data.</text>
</comment>
<dbReference type="InterPro" id="IPR036959">
    <property type="entry name" value="Peptidase_C12_UCH_sf"/>
</dbReference>
<comment type="catalytic activity">
    <reaction evidence="1 7 8">
        <text>Thiol-dependent hydrolysis of ester, thioester, amide, peptide and isopeptide bonds formed by the C-terminal Gly of ubiquitin (a 76-residue protein attached to proteins as an intracellular targeting signal).</text>
        <dbReference type="EC" id="3.4.19.12"/>
    </reaction>
</comment>
<evidence type="ECO:0000313" key="11">
    <source>
        <dbReference type="Proteomes" id="UP001140510"/>
    </source>
</evidence>
<dbReference type="PRINTS" id="PR00707">
    <property type="entry name" value="UBCTHYDRLASE"/>
</dbReference>
<evidence type="ECO:0000313" key="10">
    <source>
        <dbReference type="EMBL" id="KAJ4395293.1"/>
    </source>
</evidence>
<evidence type="ECO:0000256" key="1">
    <source>
        <dbReference type="ARBA" id="ARBA00000707"/>
    </source>
</evidence>
<dbReference type="GO" id="GO:0016579">
    <property type="term" value="P:protein deubiquitination"/>
    <property type="evidence" value="ECO:0007669"/>
    <property type="project" value="TreeGrafter"/>
</dbReference>
<name>A0A9W8Z0B2_9PLEO</name>
<dbReference type="CDD" id="cd09616">
    <property type="entry name" value="Peptidase_C12_UCH_L1_L3"/>
    <property type="match status" value="1"/>
</dbReference>
<dbReference type="PROSITE" id="PS52048">
    <property type="entry name" value="UCH_DOMAIN"/>
    <property type="match status" value="1"/>
</dbReference>
<protein>
    <recommendedName>
        <fullName evidence="8">Ubiquitin carboxyl-terminal hydrolase</fullName>
        <ecNumber evidence="8">3.4.19.12</ecNumber>
    </recommendedName>
</protein>
<sequence length="253" mass="27703">MSLVDDNPDVPAGKKRFIPLENNPEVMSALVHKLGLSEKLAFHDVFSIDDPDLLAFTPRPAHALLLVFPVSETYENFRRQEDQDKPEYNGHGEQEEVVWYKQTIANACGLIGLLHGVSNGTARANIQPDSDLAKLVQDAIPLKPAERADLLYESKALESAHQSAASGGDTSAPSADDQVDLHYVCFVKSSDNNLWELDGRRRGPLNRGKLAADEDVLSEKALDLGVRSFLKRESEAGGGDLRFSLITLAEALD</sequence>
<dbReference type="PANTHER" id="PTHR10589">
    <property type="entry name" value="UBIQUITIN CARBOXYL-TERMINAL HYDROLASE"/>
    <property type="match status" value="1"/>
</dbReference>